<dbReference type="EMBL" id="CDPU01000013">
    <property type="protein sequence ID" value="CEO49263.1"/>
    <property type="molecule type" value="Genomic_DNA"/>
</dbReference>
<dbReference type="Gene3D" id="3.40.50.720">
    <property type="entry name" value="NAD(P)-binding Rossmann-like Domain"/>
    <property type="match status" value="1"/>
</dbReference>
<sequence>MSAPKVLLTGATGYIGGSVLTTLLASGNPLIKAAKITALVRKQEQVDLLKEKGIDSALFSGLDDVTGVRDIASQYDVVIHTASSFDAPAAEALIAGLEDRKKKTGQQTSLIHTSGTSSLGDQPIRGTFAEKRVFSDKDDIYTYERYREDLEPYPQRTTDLVVFEKGEAAGVKAYIVTAPTIYGIGNGLFNRTSIQIDAVIRAAQLDGYAVRVGSGSEEWDHVHIADLVKLYETILARVLAGDDLPSNKNGVYFAETGHHSWKELSDRVAKEGKALGYLKSDVVREVGLKDGSAKLHVPELVVELGFASRSRTQAEKSREIGWAPTKTRQDFEDSFLEEWKFLAKAAKWSV</sequence>
<dbReference type="AlphaFoldDB" id="A0A0B7JW72"/>
<protein>
    <recommendedName>
        <fullName evidence="1">NAD-dependent epimerase/dehydratase domain-containing protein</fullName>
    </recommendedName>
</protein>
<evidence type="ECO:0000313" key="2">
    <source>
        <dbReference type="EMBL" id="CEO49263.1"/>
    </source>
</evidence>
<reference evidence="2" key="1">
    <citation type="submission" date="2015-01" db="EMBL/GenBank/DDBJ databases">
        <authorList>
            <person name="Durling Mikael"/>
        </authorList>
    </citation>
    <scope>NUCLEOTIDE SEQUENCE</scope>
</reference>
<feature type="domain" description="NAD-dependent epimerase/dehydratase" evidence="1">
    <location>
        <begin position="6"/>
        <end position="239"/>
    </location>
</feature>
<organism evidence="2">
    <name type="scientific">Bionectria ochroleuca</name>
    <name type="common">Gliocladium roseum</name>
    <dbReference type="NCBI Taxonomy" id="29856"/>
    <lineage>
        <taxon>Eukaryota</taxon>
        <taxon>Fungi</taxon>
        <taxon>Dikarya</taxon>
        <taxon>Ascomycota</taxon>
        <taxon>Pezizomycotina</taxon>
        <taxon>Sordariomycetes</taxon>
        <taxon>Hypocreomycetidae</taxon>
        <taxon>Hypocreales</taxon>
        <taxon>Bionectriaceae</taxon>
        <taxon>Clonostachys</taxon>
    </lineage>
</organism>
<dbReference type="PANTHER" id="PTHR48079:SF6">
    <property type="entry name" value="NAD(P)-BINDING DOMAIN-CONTAINING PROTEIN-RELATED"/>
    <property type="match status" value="1"/>
</dbReference>
<dbReference type="InterPro" id="IPR051783">
    <property type="entry name" value="NAD(P)-dependent_oxidoreduct"/>
</dbReference>
<evidence type="ECO:0000259" key="1">
    <source>
        <dbReference type="Pfam" id="PF01370"/>
    </source>
</evidence>
<dbReference type="InterPro" id="IPR001509">
    <property type="entry name" value="Epimerase_deHydtase"/>
</dbReference>
<accession>A0A0B7JW72</accession>
<dbReference type="SUPFAM" id="SSF51735">
    <property type="entry name" value="NAD(P)-binding Rossmann-fold domains"/>
    <property type="match status" value="1"/>
</dbReference>
<dbReference type="InterPro" id="IPR036291">
    <property type="entry name" value="NAD(P)-bd_dom_sf"/>
</dbReference>
<name>A0A0B7JW72_BIOOC</name>
<dbReference type="Pfam" id="PF01370">
    <property type="entry name" value="Epimerase"/>
    <property type="match status" value="1"/>
</dbReference>
<proteinExistence type="predicted"/>
<dbReference type="GO" id="GO:0004029">
    <property type="term" value="F:aldehyde dehydrogenase (NAD+) activity"/>
    <property type="evidence" value="ECO:0007669"/>
    <property type="project" value="TreeGrafter"/>
</dbReference>
<dbReference type="PANTHER" id="PTHR48079">
    <property type="entry name" value="PROTEIN YEEZ"/>
    <property type="match status" value="1"/>
</dbReference>
<gene>
    <name evidence="2" type="ORF">BN869_000005320_1</name>
</gene>
<dbReference type="GO" id="GO:0005737">
    <property type="term" value="C:cytoplasm"/>
    <property type="evidence" value="ECO:0007669"/>
    <property type="project" value="TreeGrafter"/>
</dbReference>